<evidence type="ECO:0000256" key="1">
    <source>
        <dbReference type="ARBA" id="ARBA00012493"/>
    </source>
</evidence>
<evidence type="ECO:0000256" key="7">
    <source>
        <dbReference type="ARBA" id="ARBA00022759"/>
    </source>
</evidence>
<dbReference type="InterPro" id="IPR012337">
    <property type="entry name" value="RNaseH-like_sf"/>
</dbReference>
<proteinExistence type="predicted"/>
<dbReference type="FunFam" id="3.10.20.370:FF:000001">
    <property type="entry name" value="Retrovirus-related Pol polyprotein from transposon 17.6-like protein"/>
    <property type="match status" value="1"/>
</dbReference>
<feature type="compositionally biased region" description="Basic and acidic residues" evidence="12">
    <location>
        <begin position="1821"/>
        <end position="1841"/>
    </location>
</feature>
<feature type="domain" description="Reverse transcriptase" evidence="14">
    <location>
        <begin position="998"/>
        <end position="1178"/>
    </location>
</feature>
<feature type="domain" description="Integrase catalytic" evidence="15">
    <location>
        <begin position="1520"/>
        <end position="1678"/>
    </location>
</feature>
<accession>A0A4Y2IWP7</accession>
<dbReference type="GO" id="GO:0004519">
    <property type="term" value="F:endonuclease activity"/>
    <property type="evidence" value="ECO:0007669"/>
    <property type="project" value="UniProtKB-KW"/>
</dbReference>
<dbReference type="OrthoDB" id="6776742at2759"/>
<evidence type="ECO:0000256" key="4">
    <source>
        <dbReference type="ARBA" id="ARBA00022695"/>
    </source>
</evidence>
<evidence type="ECO:0000259" key="14">
    <source>
        <dbReference type="PROSITE" id="PS50878"/>
    </source>
</evidence>
<evidence type="ECO:0000256" key="8">
    <source>
        <dbReference type="ARBA" id="ARBA00022918"/>
    </source>
</evidence>
<feature type="region of interest" description="Disordered" evidence="12">
    <location>
        <begin position="1820"/>
        <end position="1863"/>
    </location>
</feature>
<keyword evidence="10" id="KW-0511">Multifunctional enzyme</keyword>
<keyword evidence="9" id="KW-0238">DNA-binding</keyword>
<organism evidence="16 17">
    <name type="scientific">Araneus ventricosus</name>
    <name type="common">Orbweaver spider</name>
    <name type="synonym">Epeira ventricosa</name>
    <dbReference type="NCBI Taxonomy" id="182803"/>
    <lineage>
        <taxon>Eukaryota</taxon>
        <taxon>Metazoa</taxon>
        <taxon>Ecdysozoa</taxon>
        <taxon>Arthropoda</taxon>
        <taxon>Chelicerata</taxon>
        <taxon>Arachnida</taxon>
        <taxon>Araneae</taxon>
        <taxon>Araneomorphae</taxon>
        <taxon>Entelegynae</taxon>
        <taxon>Araneoidea</taxon>
        <taxon>Araneidae</taxon>
        <taxon>Araneus</taxon>
    </lineage>
</organism>
<dbReference type="Gene3D" id="3.10.10.10">
    <property type="entry name" value="HIV Type 1 Reverse Transcriptase, subunit A, domain 1"/>
    <property type="match status" value="2"/>
</dbReference>
<dbReference type="Proteomes" id="UP000499080">
    <property type="component" value="Unassembled WGS sequence"/>
</dbReference>
<dbReference type="InterPro" id="IPR005162">
    <property type="entry name" value="Retrotrans_gag_dom"/>
</dbReference>
<keyword evidence="7" id="KW-0255">Endonuclease</keyword>
<dbReference type="Pfam" id="PF17921">
    <property type="entry name" value="Integrase_H2C2"/>
    <property type="match status" value="1"/>
</dbReference>
<feature type="compositionally biased region" description="Basic and acidic residues" evidence="12">
    <location>
        <begin position="1852"/>
        <end position="1863"/>
    </location>
</feature>
<dbReference type="SUPFAM" id="SSF56672">
    <property type="entry name" value="DNA/RNA polymerases"/>
    <property type="match status" value="2"/>
</dbReference>
<keyword evidence="11" id="KW-0479">Metal-binding</keyword>
<dbReference type="SUPFAM" id="SSF50630">
    <property type="entry name" value="Acid proteases"/>
    <property type="match status" value="1"/>
</dbReference>
<sequence>MKLIDIPELKAAIASERTSKIRCLHKLLFDFDGDRQNRSRIREFSGFEFQPNDKDFNEKAKLIEEKLSLNELITISNLLLINNEGTKKEIVLRLLTYLCDLDILNQNIIRENDSGSDSENENEQNRKSYENLSEESVQLPVHNVYQPNISFNDIESIIMPFDGDSHQSIEKWIELFEDVVNMFNLSDLHKLVFGKRSLKGKAKLYIQSETGVNSWGKLKNLLLSEFGYSCNSAELHEMLSKRKLKDDESLEEYFLKMKQLCTRGNVEDAALMHYVINGIPDSVIRRSILYGCQNLSEFKQKLRVYEKMRFDYDKVKPNKPKFGNETKDRIKAPKIENKDKFKDTKLNNIRCFNCGAPGHKSSVCENKIKGIKCFKCNKFGDHLAKNCTIKKEHSNVTVDKTTSCENLTTKIVRINDLNIVSLIDTGSQKTLIKKSIFHKIGKISELEQSNIKLSGLGNTTVKPLGIFKTKIIIDDLEFESEICVVSDSSLSFDFIVGCNVINQCTLIVSGKEIKFTKPSDNSLSDSFLINVAEVMTHEQEIDLTHIQNKEHQEKVLNLLHNYKPNKIKKIDVKMNIRLTSDIPINSSPRRFPFIEKEIINEQIEQWLKDKIIRPSTSEYSSPVVLVKKKDGSSRLCIDYRRLNKITVREHFPLPLIDDLLDKMQSANIFTTLDLRNAFFNVDIDPSSKKYTSFVTDTGQYEFNKMSFGLTNSPSVFQRYIYNVFRDLIKENVVMIYLDDLVIFSENETQGIERLQRVLKTVSEYGLELNIKKCQFLKREIEFLGHRIKDGKLYASPLKIKAVMNFPEPKCTKDIRSYLGLTGYFRKFIPHYSAIAKPLSDLLKKDSLGNTTVKPLGIFKTKIIIDDLEFESEICVVSDSSLSFDFIVGCNVINQCTLIVSGKEIKFTKPSDNSLSDSFLINVAEVMTHEQEIDLTHIQNKEHQEKVLNLLHNYKPNKIKKIDVKMNIRLTSDIPINSSPRRFPFIEKEIINEQIEQWLKDKIIRPSTSEYSSPVVLVKKKDGSSRLCIDYRRLNKITVREHFPLPLIDDLLDKMQSANIFTTLDLRNAFFNVDIDPSSKKYTSFVTDTGQYEFNKMSFGLTNSPSVFQRYIYNVFRDLIKENVVMIYLDDLVIFSENETQGIERLQRVLKTVSEYGLELNIKKCQFLKREIEFLGHRIKDGKLYASPLKIKAVMNFPEPKCTKDIRSYLGLTGYFRKFIPHYSAIAKPLSDLLKKDSNFSFGLKERESFNELKQILSKEPVLCLYNPKSETEIHTDASIDGFGACLLQKSIVDNQLHPVYYMSRKTSDTERKYSSYELEVMAVIEALKKFRPYVLGIPFKNVTDCIAFKQTMNKKDISSKIARWALMLEEYDYVIEHRQGTRMRHVDALSRNPVCMIIQDSLTLQILKAQTSDENVKVIKDLLKIKNQHDDYIIKGDLLYKSIKGNDLLVVPQDMQMPLIKSAHEKGHFSVKRTEDHLINEFYIPKLKQKIEKCISNCVTCILASKKQGKQEGELHPIPKVELPLDTYHVDHLGPLESTNKNYKHILCVIDSFTKFVWLYPTKSTSSQEVISKLELQKSVFGNPRRIISDKGSAFNSKEFDDYCSSESIQHLSVTTGLPRANGQVERLNSTVISVISKLSKDDPTKWFKFVPELQRILNSTYQRSINLTSFELLVGVKMRDKTDLKLRELIEEEIRSNFQESRENLRKDAKQQILKVQESNRKTYNLRRKPPNKYKINDIVAIKRTQHGPGLKFKSKFLGPYKITKIKPNDTYDVKKIGFVEGPVHTNIFQMHAGSRARTWSGGPIVGHQPQQMALPSCVRSEDEAVENREKTTRRDERRWFGSSRPKHEMKRRDDLKDDIRC</sequence>
<dbReference type="Gene3D" id="2.40.70.10">
    <property type="entry name" value="Acid Proteases"/>
    <property type="match status" value="1"/>
</dbReference>
<keyword evidence="7" id="KW-0378">Hydrolase</keyword>
<feature type="domain" description="CCHC-type" evidence="13">
    <location>
        <begin position="350"/>
        <end position="366"/>
    </location>
</feature>
<dbReference type="InterPro" id="IPR041588">
    <property type="entry name" value="Integrase_H2C2"/>
</dbReference>
<comment type="caution">
    <text evidence="16">The sequence shown here is derived from an EMBL/GenBank/DDBJ whole genome shotgun (WGS) entry which is preliminary data.</text>
</comment>
<dbReference type="GO" id="GO:0003964">
    <property type="term" value="F:RNA-directed DNA polymerase activity"/>
    <property type="evidence" value="ECO:0007669"/>
    <property type="project" value="UniProtKB-KW"/>
</dbReference>
<keyword evidence="11" id="KW-0863">Zinc-finger</keyword>
<keyword evidence="3" id="KW-0808">Transferase</keyword>
<dbReference type="CDD" id="cd01647">
    <property type="entry name" value="RT_LTR"/>
    <property type="match status" value="2"/>
</dbReference>
<dbReference type="EMBL" id="BGPR01002998">
    <property type="protein sequence ID" value="GBM82263.1"/>
    <property type="molecule type" value="Genomic_DNA"/>
</dbReference>
<keyword evidence="17" id="KW-1185">Reference proteome</keyword>
<evidence type="ECO:0000256" key="12">
    <source>
        <dbReference type="SAM" id="MobiDB-lite"/>
    </source>
</evidence>
<dbReference type="Pfam" id="PF00665">
    <property type="entry name" value="rve"/>
    <property type="match status" value="1"/>
</dbReference>
<dbReference type="InterPro" id="IPR043502">
    <property type="entry name" value="DNA/RNA_pol_sf"/>
</dbReference>
<dbReference type="Gene3D" id="4.10.60.10">
    <property type="entry name" value="Zinc finger, CCHC-type"/>
    <property type="match status" value="1"/>
</dbReference>
<gene>
    <name evidence="16" type="primary">TY3B-G_605</name>
    <name evidence="16" type="ORF">AVEN_157184_1</name>
</gene>
<dbReference type="CDD" id="cd00303">
    <property type="entry name" value="retropepsin_like"/>
    <property type="match status" value="1"/>
</dbReference>
<feature type="domain" description="Reverse transcriptase" evidence="14">
    <location>
        <begin position="607"/>
        <end position="787"/>
    </location>
</feature>
<dbReference type="PANTHER" id="PTHR37984:SF5">
    <property type="entry name" value="PROTEIN NYNRIN-LIKE"/>
    <property type="match status" value="1"/>
</dbReference>
<evidence type="ECO:0000256" key="5">
    <source>
        <dbReference type="ARBA" id="ARBA00022722"/>
    </source>
</evidence>
<dbReference type="Gene3D" id="3.30.420.10">
    <property type="entry name" value="Ribonuclease H-like superfamily/Ribonuclease H"/>
    <property type="match status" value="1"/>
</dbReference>
<dbReference type="GO" id="GO:0008270">
    <property type="term" value="F:zinc ion binding"/>
    <property type="evidence" value="ECO:0007669"/>
    <property type="project" value="UniProtKB-KW"/>
</dbReference>
<evidence type="ECO:0000256" key="6">
    <source>
        <dbReference type="ARBA" id="ARBA00022750"/>
    </source>
</evidence>
<name>A0A4Y2IWP7_ARAVE</name>
<dbReference type="GO" id="GO:0004190">
    <property type="term" value="F:aspartic-type endopeptidase activity"/>
    <property type="evidence" value="ECO:0007669"/>
    <property type="project" value="UniProtKB-KW"/>
</dbReference>
<dbReference type="SUPFAM" id="SSF57756">
    <property type="entry name" value="Retrovirus zinc finger-like domains"/>
    <property type="match status" value="1"/>
</dbReference>
<dbReference type="Pfam" id="PF00078">
    <property type="entry name" value="RVT_1"/>
    <property type="match status" value="2"/>
</dbReference>
<dbReference type="InterPro" id="IPR001878">
    <property type="entry name" value="Znf_CCHC"/>
</dbReference>
<dbReference type="Gene3D" id="1.10.340.70">
    <property type="match status" value="1"/>
</dbReference>
<dbReference type="PROSITE" id="PS50158">
    <property type="entry name" value="ZF_CCHC"/>
    <property type="match status" value="1"/>
</dbReference>
<protein>
    <recommendedName>
        <fullName evidence="1">RNA-directed DNA polymerase</fullName>
        <ecNumber evidence="1">2.7.7.49</ecNumber>
    </recommendedName>
</protein>
<keyword evidence="2" id="KW-0645">Protease</keyword>
<dbReference type="CDD" id="cd09274">
    <property type="entry name" value="RNase_HI_RT_Ty3"/>
    <property type="match status" value="1"/>
</dbReference>
<keyword evidence="8" id="KW-0695">RNA-directed DNA polymerase</keyword>
<dbReference type="GO" id="GO:0003677">
    <property type="term" value="F:DNA binding"/>
    <property type="evidence" value="ECO:0007669"/>
    <property type="project" value="UniProtKB-KW"/>
</dbReference>
<evidence type="ECO:0000259" key="13">
    <source>
        <dbReference type="PROSITE" id="PS50158"/>
    </source>
</evidence>
<keyword evidence="5" id="KW-0540">Nuclease</keyword>
<evidence type="ECO:0000256" key="11">
    <source>
        <dbReference type="PROSITE-ProRule" id="PRU00047"/>
    </source>
</evidence>
<dbReference type="PROSITE" id="PS50878">
    <property type="entry name" value="RT_POL"/>
    <property type="match status" value="2"/>
</dbReference>
<dbReference type="InterPro" id="IPR036397">
    <property type="entry name" value="RNaseH_sf"/>
</dbReference>
<keyword evidence="6" id="KW-0064">Aspartyl protease</keyword>
<dbReference type="Gene3D" id="3.30.70.270">
    <property type="match status" value="4"/>
</dbReference>
<dbReference type="InterPro" id="IPR036875">
    <property type="entry name" value="Znf_CCHC_sf"/>
</dbReference>
<dbReference type="GO" id="GO:0006508">
    <property type="term" value="P:proteolysis"/>
    <property type="evidence" value="ECO:0007669"/>
    <property type="project" value="UniProtKB-KW"/>
</dbReference>
<evidence type="ECO:0000256" key="10">
    <source>
        <dbReference type="ARBA" id="ARBA00023268"/>
    </source>
</evidence>
<dbReference type="InterPro" id="IPR050951">
    <property type="entry name" value="Retrovirus_Pol_polyprotein"/>
</dbReference>
<dbReference type="InterPro" id="IPR000477">
    <property type="entry name" value="RT_dom"/>
</dbReference>
<dbReference type="InterPro" id="IPR001584">
    <property type="entry name" value="Integrase_cat-core"/>
</dbReference>
<dbReference type="FunFam" id="3.30.70.270:FF:000026">
    <property type="entry name" value="Transposon Ty3-G Gag-Pol polyprotein"/>
    <property type="match status" value="1"/>
</dbReference>
<evidence type="ECO:0000256" key="2">
    <source>
        <dbReference type="ARBA" id="ARBA00022670"/>
    </source>
</evidence>
<keyword evidence="4" id="KW-0548">Nucleotidyltransferase</keyword>
<dbReference type="Pfam" id="PF03732">
    <property type="entry name" value="Retrotrans_gag"/>
    <property type="match status" value="1"/>
</dbReference>
<evidence type="ECO:0000259" key="15">
    <source>
        <dbReference type="PROSITE" id="PS50994"/>
    </source>
</evidence>
<dbReference type="SMART" id="SM00343">
    <property type="entry name" value="ZnF_C2HC"/>
    <property type="match status" value="2"/>
</dbReference>
<dbReference type="InterPro" id="IPR043128">
    <property type="entry name" value="Rev_trsase/Diguanyl_cyclase"/>
</dbReference>
<dbReference type="GO" id="GO:0042575">
    <property type="term" value="C:DNA polymerase complex"/>
    <property type="evidence" value="ECO:0007669"/>
    <property type="project" value="UniProtKB-ARBA"/>
</dbReference>
<dbReference type="EC" id="2.7.7.49" evidence="1"/>
<keyword evidence="11" id="KW-0862">Zinc</keyword>
<dbReference type="PANTHER" id="PTHR37984">
    <property type="entry name" value="PROTEIN CBG26694"/>
    <property type="match status" value="1"/>
</dbReference>
<dbReference type="SUPFAM" id="SSF53098">
    <property type="entry name" value="Ribonuclease H-like"/>
    <property type="match status" value="1"/>
</dbReference>
<evidence type="ECO:0000313" key="17">
    <source>
        <dbReference type="Proteomes" id="UP000499080"/>
    </source>
</evidence>
<dbReference type="Pfam" id="PF17919">
    <property type="entry name" value="RT_RNaseH_2"/>
    <property type="match status" value="1"/>
</dbReference>
<evidence type="ECO:0000256" key="9">
    <source>
        <dbReference type="ARBA" id="ARBA00023125"/>
    </source>
</evidence>
<reference evidence="16 17" key="1">
    <citation type="journal article" date="2019" name="Sci. Rep.">
        <title>Orb-weaving spider Araneus ventricosus genome elucidates the spidroin gene catalogue.</title>
        <authorList>
            <person name="Kono N."/>
            <person name="Nakamura H."/>
            <person name="Ohtoshi R."/>
            <person name="Moran D.A.P."/>
            <person name="Shinohara A."/>
            <person name="Yoshida Y."/>
            <person name="Fujiwara M."/>
            <person name="Mori M."/>
            <person name="Tomita M."/>
            <person name="Arakawa K."/>
        </authorList>
    </citation>
    <scope>NUCLEOTIDE SEQUENCE [LARGE SCALE GENOMIC DNA]</scope>
</reference>
<dbReference type="GO" id="GO:0015074">
    <property type="term" value="P:DNA integration"/>
    <property type="evidence" value="ECO:0007669"/>
    <property type="project" value="InterPro"/>
</dbReference>
<feature type="region of interest" description="Disordered" evidence="12">
    <location>
        <begin position="112"/>
        <end position="132"/>
    </location>
</feature>
<dbReference type="InterPro" id="IPR021109">
    <property type="entry name" value="Peptidase_aspartic_dom_sf"/>
</dbReference>
<evidence type="ECO:0000256" key="3">
    <source>
        <dbReference type="ARBA" id="ARBA00022679"/>
    </source>
</evidence>
<dbReference type="PROSITE" id="PS50994">
    <property type="entry name" value="INTEGRASE"/>
    <property type="match status" value="1"/>
</dbReference>
<evidence type="ECO:0000313" key="16">
    <source>
        <dbReference type="EMBL" id="GBM82263.1"/>
    </source>
</evidence>
<dbReference type="InterPro" id="IPR041577">
    <property type="entry name" value="RT_RNaseH_2"/>
</dbReference>